<dbReference type="PROSITE" id="PS50208">
    <property type="entry name" value="CASPASE_P20"/>
    <property type="match status" value="1"/>
</dbReference>
<dbReference type="InterPro" id="IPR052039">
    <property type="entry name" value="Caspase-related_regulators"/>
</dbReference>
<feature type="region of interest" description="Disordered" evidence="1">
    <location>
        <begin position="635"/>
        <end position="655"/>
    </location>
</feature>
<dbReference type="Pfam" id="PF00656">
    <property type="entry name" value="Peptidase_C14"/>
    <property type="match status" value="1"/>
</dbReference>
<accession>A0A5C5ZX28</accession>
<dbReference type="PANTHER" id="PTHR22576">
    <property type="entry name" value="MUCOSA ASSOCIATED LYMPHOID TISSUE LYMPHOMA TRANSLOCATION PROTEIN 1/PARACASPASE"/>
    <property type="match status" value="1"/>
</dbReference>
<comment type="caution">
    <text evidence="4">The sequence shown here is derived from an EMBL/GenBank/DDBJ whole genome shotgun (WGS) entry which is preliminary data.</text>
</comment>
<dbReference type="Proteomes" id="UP000316213">
    <property type="component" value="Unassembled WGS sequence"/>
</dbReference>
<keyword evidence="2" id="KW-0732">Signal</keyword>
<proteinExistence type="predicted"/>
<dbReference type="InterPro" id="IPR011600">
    <property type="entry name" value="Pept_C14_caspase"/>
</dbReference>
<feature type="region of interest" description="Disordered" evidence="1">
    <location>
        <begin position="550"/>
        <end position="598"/>
    </location>
</feature>
<feature type="region of interest" description="Disordered" evidence="1">
    <location>
        <begin position="309"/>
        <end position="343"/>
    </location>
</feature>
<dbReference type="GO" id="GO:0006508">
    <property type="term" value="P:proteolysis"/>
    <property type="evidence" value="ECO:0007669"/>
    <property type="project" value="InterPro"/>
</dbReference>
<sequence length="655" mass="71038" precursor="true">MHRSFLLRLWLLSLTLGFGIGPAGGQDQGSRVTPAPIGSEAEISRTMSLEPQSNDVVLSPANRSFRNGLDASPATSRHALLIGNSAYQSSALRNPINDVRALDQALAAIGFQVTRIEDADLEQMDEAVTRFAVELPEDSLAMLFYAGHGVQVDMQNYLIPIGARITEAAKVPHRTLSLNMVLDLLGDSRSKTKCVILDCCRDNPFTRSWSLNRGEIRRGLAGLSGSRKNMVIAYSTAEGETASDGAGQNSPYVEKFLEVIAEPNTDGLYLRHLITRTAQKLRRSIEQSPWSALDDSMDDVCLIPPANANESEQTVSLPKQPATSPLLSTVASSTTTSPTPAMMPEPKDSFCLLLLQQARLYEDNHEFQNAIGTYTTVLNHSRATPSDKDAARRGRAIACMARCRVEDIKMALEDTLAVGQASMFLPIRINQTELMDGSQSVGTLRQGQVVEVREINGPWISVYSVGNDASRRGHVKLTSLAEPEKVASSEPQIVKSEVSQPSQSWNSSAIQSVPQASPSRITVGSPTTYVPAQSNLAASSGGVIPNYQGYGPAAASNQPTNVPQQRSSYVPQGTNSYVPPKQSTSTPNRGSSASGSSNVYNMTLAESQKLIDANERAKWRPGADHAALNRANEQIRQQRRQRLHDYNHGGIRSSR</sequence>
<dbReference type="InterPro" id="IPR029030">
    <property type="entry name" value="Caspase-like_dom_sf"/>
</dbReference>
<reference evidence="4 5" key="1">
    <citation type="submission" date="2019-02" db="EMBL/GenBank/DDBJ databases">
        <title>Deep-cultivation of Planctomycetes and their phenomic and genomic characterization uncovers novel biology.</title>
        <authorList>
            <person name="Wiegand S."/>
            <person name="Jogler M."/>
            <person name="Boedeker C."/>
            <person name="Pinto D."/>
            <person name="Vollmers J."/>
            <person name="Rivas-Marin E."/>
            <person name="Kohn T."/>
            <person name="Peeters S.H."/>
            <person name="Heuer A."/>
            <person name="Rast P."/>
            <person name="Oberbeckmann S."/>
            <person name="Bunk B."/>
            <person name="Jeske O."/>
            <person name="Meyerdierks A."/>
            <person name="Storesund J.E."/>
            <person name="Kallscheuer N."/>
            <person name="Luecker S."/>
            <person name="Lage O.M."/>
            <person name="Pohl T."/>
            <person name="Merkel B.J."/>
            <person name="Hornburger P."/>
            <person name="Mueller R.-W."/>
            <person name="Bruemmer F."/>
            <person name="Labrenz M."/>
            <person name="Spormann A.M."/>
            <person name="Op Den Camp H."/>
            <person name="Overmann J."/>
            <person name="Amann R."/>
            <person name="Jetten M.S.M."/>
            <person name="Mascher T."/>
            <person name="Medema M.H."/>
            <person name="Devos D.P."/>
            <person name="Kaster A.-K."/>
            <person name="Ovreas L."/>
            <person name="Rohde M."/>
            <person name="Galperin M.Y."/>
            <person name="Jogler C."/>
        </authorList>
    </citation>
    <scope>NUCLEOTIDE SEQUENCE [LARGE SCALE GENOMIC DNA]</scope>
    <source>
        <strain evidence="4 5">Pla100</strain>
    </source>
</reference>
<dbReference type="PANTHER" id="PTHR22576:SF37">
    <property type="entry name" value="MUCOSA-ASSOCIATED LYMPHOID TISSUE LYMPHOMA TRANSLOCATION PROTEIN 1"/>
    <property type="match status" value="1"/>
</dbReference>
<evidence type="ECO:0000313" key="5">
    <source>
        <dbReference type="Proteomes" id="UP000316213"/>
    </source>
</evidence>
<feature type="domain" description="Caspase family p20" evidence="3">
    <location>
        <begin position="98"/>
        <end position="204"/>
    </location>
</feature>
<dbReference type="Gene3D" id="3.40.50.1460">
    <property type="match status" value="1"/>
</dbReference>
<gene>
    <name evidence="4" type="ORF">Pla100_47000</name>
</gene>
<feature type="compositionally biased region" description="Polar residues" evidence="1">
    <location>
        <begin position="497"/>
        <end position="520"/>
    </location>
</feature>
<dbReference type="RefSeq" id="WP_146580443.1">
    <property type="nucleotide sequence ID" value="NZ_SJPM01000012.1"/>
</dbReference>
<protein>
    <submittedName>
        <fullName evidence="4">Caspase domain protein</fullName>
    </submittedName>
</protein>
<dbReference type="GO" id="GO:0004197">
    <property type="term" value="F:cysteine-type endopeptidase activity"/>
    <property type="evidence" value="ECO:0007669"/>
    <property type="project" value="InterPro"/>
</dbReference>
<dbReference type="SUPFAM" id="SSF52129">
    <property type="entry name" value="Caspase-like"/>
    <property type="match status" value="1"/>
</dbReference>
<evidence type="ECO:0000256" key="1">
    <source>
        <dbReference type="SAM" id="MobiDB-lite"/>
    </source>
</evidence>
<feature type="signal peptide" evidence="2">
    <location>
        <begin position="1"/>
        <end position="25"/>
    </location>
</feature>
<feature type="compositionally biased region" description="Low complexity" evidence="1">
    <location>
        <begin position="322"/>
        <end position="340"/>
    </location>
</feature>
<feature type="compositionally biased region" description="Polar residues" evidence="1">
    <location>
        <begin position="555"/>
        <end position="598"/>
    </location>
</feature>
<dbReference type="AlphaFoldDB" id="A0A5C5ZX28"/>
<evidence type="ECO:0000313" key="4">
    <source>
        <dbReference type="EMBL" id="TWT92164.1"/>
    </source>
</evidence>
<feature type="chain" id="PRO_5022869350" evidence="2">
    <location>
        <begin position="26"/>
        <end position="655"/>
    </location>
</feature>
<evidence type="ECO:0000256" key="2">
    <source>
        <dbReference type="SAM" id="SignalP"/>
    </source>
</evidence>
<name>A0A5C5ZX28_9BACT</name>
<feature type="region of interest" description="Disordered" evidence="1">
    <location>
        <begin position="482"/>
        <end position="520"/>
    </location>
</feature>
<evidence type="ECO:0000259" key="3">
    <source>
        <dbReference type="PROSITE" id="PS50208"/>
    </source>
</evidence>
<dbReference type="EMBL" id="SJPM01000012">
    <property type="protein sequence ID" value="TWT92164.1"/>
    <property type="molecule type" value="Genomic_DNA"/>
</dbReference>
<organism evidence="4 5">
    <name type="scientific">Neorhodopirellula pilleata</name>
    <dbReference type="NCBI Taxonomy" id="2714738"/>
    <lineage>
        <taxon>Bacteria</taxon>
        <taxon>Pseudomonadati</taxon>
        <taxon>Planctomycetota</taxon>
        <taxon>Planctomycetia</taxon>
        <taxon>Pirellulales</taxon>
        <taxon>Pirellulaceae</taxon>
        <taxon>Neorhodopirellula</taxon>
    </lineage>
</organism>
<dbReference type="InterPro" id="IPR001309">
    <property type="entry name" value="Pept_C14_p20"/>
</dbReference>
<keyword evidence="5" id="KW-1185">Reference proteome</keyword>
<dbReference type="OrthoDB" id="1491023at2"/>